<sequence length="951" mass="106786">MGNQWSSWWTESPEDELIRRTMDVYCAPEWRAGFIPPTMNPDDLCYTSRKEAMQAHADALKTMSPVGLKGDEACNLLRQTELHLAKLGIDMNRWCGKSDKGDSCYLTDKVDTVNTCLAAVNMRLKEYLSGHFVLKPMDVPFKDPAKEAAVKRAAVVVRWLVLRHRCVVELELDDSICRQYRDFAGIWLECLSRARCLRGLKLRLPMDHPDGSRWPLNEVWHVCWLRKLELWHVDLTGISSVPFEHFAYFMEQCTQLTELKLAYFMNEPKNATVLFRALKASRTLKLLSMDITCLERQNGPLVAEYLCSCPGLKTLDLTSSIGAPAVTLDSFISAVRHLKNLENLTLDKFSLNLECALDLAKTVAACEKLRFLQILNCQWLVPDAKTPWDINAPWRVLPLVMILELGTCLEYMALNLNAFDGEEVAAFFGALARNGKVRVQVGCVGPHSITNICAAARRTRTEERLTFSMASVDEVDFQVMRDAEVATLRLRTHEDSSPGAVYDCLAELPSCRHLITLELCLKTPLSLNEATPIAELLQNTTSLVNLDMDFSADKVATRTILEALAANRSVRFLTIKGWNMTRRNATFLSAVVQTRKKLVSLQFYCANEDKTSSRLVASSLAERITSNHTIFCADVRPRSGRQRPWLVLQAVTSRNRLLIERAMQFAAGDISTEDGFDLQRKRGAEALDLVASSYAWPWASTDVPQIRLFSEQRKNLRSAWLRTREMDAFMRLTGIVRQDVTCYPEPDGRPQLSTLSRDCWLHLRQFLKVGDVLDPTTSSNTADLPSELTAGVCDEVAAEYCDGLGVDEHLPDLCFTNEISSQCTNISGRRVVSVVNFIKAIQELNNHRCVSPHGGCFELQAERRVGFWSEYTFKCNGCGENKKVTTDPIAKPAPLTEKTALGVNDAAVRGFMSIGSGHSDLEEAMSVMEIPSMSKESFLLGKRATNRLLFA</sequence>
<keyword evidence="2" id="KW-1185">Reference proteome</keyword>
<dbReference type="Proteomes" id="UP000821865">
    <property type="component" value="Chromosome 6"/>
</dbReference>
<accession>A0ACB8CL64</accession>
<proteinExistence type="predicted"/>
<dbReference type="EMBL" id="CM023475">
    <property type="protein sequence ID" value="KAH7945576.1"/>
    <property type="molecule type" value="Genomic_DNA"/>
</dbReference>
<comment type="caution">
    <text evidence="1">The sequence shown here is derived from an EMBL/GenBank/DDBJ whole genome shotgun (WGS) entry which is preliminary data.</text>
</comment>
<evidence type="ECO:0000313" key="1">
    <source>
        <dbReference type="EMBL" id="KAH7945576.1"/>
    </source>
</evidence>
<gene>
    <name evidence="1" type="ORF">HPB49_013135</name>
</gene>
<protein>
    <submittedName>
        <fullName evidence="1">Uncharacterized protein</fullName>
    </submittedName>
</protein>
<name>A0ACB8CL64_DERSI</name>
<reference evidence="1" key="1">
    <citation type="submission" date="2020-05" db="EMBL/GenBank/DDBJ databases">
        <title>Large-scale comparative analyses of tick genomes elucidate their genetic diversity and vector capacities.</title>
        <authorList>
            <person name="Jia N."/>
            <person name="Wang J."/>
            <person name="Shi W."/>
            <person name="Du L."/>
            <person name="Sun Y."/>
            <person name="Zhan W."/>
            <person name="Jiang J."/>
            <person name="Wang Q."/>
            <person name="Zhang B."/>
            <person name="Ji P."/>
            <person name="Sakyi L.B."/>
            <person name="Cui X."/>
            <person name="Yuan T."/>
            <person name="Jiang B."/>
            <person name="Yang W."/>
            <person name="Lam T.T.-Y."/>
            <person name="Chang Q."/>
            <person name="Ding S."/>
            <person name="Wang X."/>
            <person name="Zhu J."/>
            <person name="Ruan X."/>
            <person name="Zhao L."/>
            <person name="Wei J."/>
            <person name="Que T."/>
            <person name="Du C."/>
            <person name="Cheng J."/>
            <person name="Dai P."/>
            <person name="Han X."/>
            <person name="Huang E."/>
            <person name="Gao Y."/>
            <person name="Liu J."/>
            <person name="Shao H."/>
            <person name="Ye R."/>
            <person name="Li L."/>
            <person name="Wei W."/>
            <person name="Wang X."/>
            <person name="Wang C."/>
            <person name="Yang T."/>
            <person name="Huo Q."/>
            <person name="Li W."/>
            <person name="Guo W."/>
            <person name="Chen H."/>
            <person name="Zhou L."/>
            <person name="Ni X."/>
            <person name="Tian J."/>
            <person name="Zhou Y."/>
            <person name="Sheng Y."/>
            <person name="Liu T."/>
            <person name="Pan Y."/>
            <person name="Xia L."/>
            <person name="Li J."/>
            <person name="Zhao F."/>
            <person name="Cao W."/>
        </authorList>
    </citation>
    <scope>NUCLEOTIDE SEQUENCE</scope>
    <source>
        <strain evidence="1">Dsil-2018</strain>
    </source>
</reference>
<evidence type="ECO:0000313" key="2">
    <source>
        <dbReference type="Proteomes" id="UP000821865"/>
    </source>
</evidence>
<organism evidence="1 2">
    <name type="scientific">Dermacentor silvarum</name>
    <name type="common">Tick</name>
    <dbReference type="NCBI Taxonomy" id="543639"/>
    <lineage>
        <taxon>Eukaryota</taxon>
        <taxon>Metazoa</taxon>
        <taxon>Ecdysozoa</taxon>
        <taxon>Arthropoda</taxon>
        <taxon>Chelicerata</taxon>
        <taxon>Arachnida</taxon>
        <taxon>Acari</taxon>
        <taxon>Parasitiformes</taxon>
        <taxon>Ixodida</taxon>
        <taxon>Ixodoidea</taxon>
        <taxon>Ixodidae</taxon>
        <taxon>Rhipicephalinae</taxon>
        <taxon>Dermacentor</taxon>
    </lineage>
</organism>